<dbReference type="Pfam" id="PF11009">
    <property type="entry name" value="BrxC"/>
    <property type="match status" value="1"/>
</dbReference>
<dbReference type="InterPro" id="IPR022551">
    <property type="entry name" value="BrxC"/>
</dbReference>
<proteinExistence type="predicted"/>
<gene>
    <name evidence="1" type="primary">ytxJ</name>
    <name evidence="1" type="ORF">OD355_10970</name>
</gene>
<evidence type="ECO:0000313" key="1">
    <source>
        <dbReference type="EMBL" id="MCU7695040.1"/>
    </source>
</evidence>
<evidence type="ECO:0000313" key="2">
    <source>
        <dbReference type="Proteomes" id="UP001209317"/>
    </source>
</evidence>
<dbReference type="AlphaFoldDB" id="A0AAE3LR25"/>
<dbReference type="NCBIfam" id="TIGR04019">
    <property type="entry name" value="B_thiol_YtxJ"/>
    <property type="match status" value="1"/>
</dbReference>
<reference evidence="1" key="1">
    <citation type="submission" date="2022-10" db="EMBL/GenBank/DDBJ databases">
        <authorList>
            <person name="Kim H.S."/>
            <person name="Kim J.-S."/>
            <person name="Suh M.K."/>
            <person name="Eom M.K."/>
            <person name="Lee J.-S."/>
        </authorList>
    </citation>
    <scope>NUCLEOTIDE SEQUENCE</scope>
    <source>
        <strain evidence="1">LIP-5</strain>
    </source>
</reference>
<accession>A0AAE3LR25</accession>
<dbReference type="EMBL" id="JAOTPL010000017">
    <property type="protein sequence ID" value="MCU7695040.1"/>
    <property type="molecule type" value="Genomic_DNA"/>
</dbReference>
<comment type="caution">
    <text evidence="1">The sequence shown here is derived from an EMBL/GenBank/DDBJ whole genome shotgun (WGS) entry which is preliminary data.</text>
</comment>
<protein>
    <submittedName>
        <fullName evidence="1">Bacillithiol system redox-active protein YtxJ</fullName>
    </submittedName>
</protein>
<sequence length="109" mass="12696">MNWHKLENTEQIKDIINHSFDKPQVIFKHSTSCGISSVALNRFEKSTDVPEADFHFLDLRKYREVSNAVTSTFHVMHESPQVLVIRDGQCIYHESHYSIDMFEVSRALS</sequence>
<dbReference type="Proteomes" id="UP001209317">
    <property type="component" value="Unassembled WGS sequence"/>
</dbReference>
<name>A0AAE3LR25_9BACT</name>
<keyword evidence="2" id="KW-1185">Reference proteome</keyword>
<dbReference type="Gene3D" id="3.40.30.10">
    <property type="entry name" value="Glutaredoxin"/>
    <property type="match status" value="1"/>
</dbReference>
<dbReference type="RefSeq" id="WP_263038526.1">
    <property type="nucleotide sequence ID" value="NZ_JAOTPL010000017.1"/>
</dbReference>
<organism evidence="1 2">
    <name type="scientific">Haoranjiania flava</name>
    <dbReference type="NCBI Taxonomy" id="1856322"/>
    <lineage>
        <taxon>Bacteria</taxon>
        <taxon>Pseudomonadati</taxon>
        <taxon>Bacteroidota</taxon>
        <taxon>Chitinophagia</taxon>
        <taxon>Chitinophagales</taxon>
        <taxon>Chitinophagaceae</taxon>
        <taxon>Haoranjiania</taxon>
    </lineage>
</organism>